<accession>G5K224</accession>
<dbReference type="PANTHER" id="PTHR37813">
    <property type="entry name" value="FELS-2 PROPHAGE PROTEIN"/>
    <property type="match status" value="1"/>
</dbReference>
<organism evidence="3 4">
    <name type="scientific">Streptococcus ictaluri 707-05</name>
    <dbReference type="NCBI Taxonomy" id="764299"/>
    <lineage>
        <taxon>Bacteria</taxon>
        <taxon>Bacillati</taxon>
        <taxon>Bacillota</taxon>
        <taxon>Bacilli</taxon>
        <taxon>Lactobacillales</taxon>
        <taxon>Streptococcaceae</taxon>
        <taxon>Streptococcus</taxon>
    </lineage>
</organism>
<evidence type="ECO:0000256" key="1">
    <source>
        <dbReference type="ARBA" id="ARBA00022612"/>
    </source>
</evidence>
<dbReference type="InterPro" id="IPR010090">
    <property type="entry name" value="Phage_tape_meas"/>
</dbReference>
<dbReference type="STRING" id="764299.STRIC_2432"/>
<dbReference type="AlphaFoldDB" id="G5K224"/>
<dbReference type="eggNOG" id="COG5280">
    <property type="taxonomic scope" value="Bacteria"/>
</dbReference>
<reference evidence="3 4" key="1">
    <citation type="journal article" date="2014" name="Int. J. Syst. Evol. Microbiol.">
        <title>Phylogenomics and the dynamic genome evolution of the genus Streptococcus.</title>
        <authorList>
            <consortium name="The Broad Institute Genome Sequencing Platform"/>
            <person name="Richards V.P."/>
            <person name="Palmer S.R."/>
            <person name="Pavinski Bitar P.D."/>
            <person name="Qin X."/>
            <person name="Weinstock G.M."/>
            <person name="Highlander S.K."/>
            <person name="Town C.D."/>
            <person name="Burne R.A."/>
            <person name="Stanhope M.J."/>
        </authorList>
    </citation>
    <scope>NUCLEOTIDE SEQUENCE [LARGE SCALE GENOMIC DNA]</scope>
    <source>
        <strain evidence="3 4">707-05</strain>
    </source>
</reference>
<gene>
    <name evidence="3" type="ORF">STRIC_2432</name>
</gene>
<dbReference type="RefSeq" id="WP_008088416.1">
    <property type="nucleotide sequence ID" value="NZ_AEUX02000005.1"/>
</dbReference>
<dbReference type="NCBIfam" id="TIGR01760">
    <property type="entry name" value="tape_meas_TP901"/>
    <property type="match status" value="1"/>
</dbReference>
<dbReference type="Pfam" id="PF10145">
    <property type="entry name" value="PhageMin_Tail"/>
    <property type="match status" value="1"/>
</dbReference>
<comment type="caution">
    <text evidence="3">The sequence shown here is derived from an EMBL/GenBank/DDBJ whole genome shotgun (WGS) entry which is preliminary data.</text>
</comment>
<keyword evidence="4" id="KW-1185">Reference proteome</keyword>
<name>G5K224_9STRE</name>
<evidence type="ECO:0000313" key="4">
    <source>
        <dbReference type="Proteomes" id="UP000003330"/>
    </source>
</evidence>
<dbReference type="EMBL" id="AEUX02000005">
    <property type="protein sequence ID" value="EHI70183.1"/>
    <property type="molecule type" value="Genomic_DNA"/>
</dbReference>
<evidence type="ECO:0000313" key="3">
    <source>
        <dbReference type="EMBL" id="EHI70183.1"/>
    </source>
</evidence>
<proteinExistence type="predicted"/>
<feature type="domain" description="Phage tail tape measure protein" evidence="2">
    <location>
        <begin position="195"/>
        <end position="375"/>
    </location>
</feature>
<dbReference type="PANTHER" id="PTHR37813:SF1">
    <property type="entry name" value="FELS-2 PROPHAGE PROTEIN"/>
    <property type="match status" value="1"/>
</dbReference>
<evidence type="ECO:0000259" key="2">
    <source>
        <dbReference type="Pfam" id="PF10145"/>
    </source>
</evidence>
<keyword evidence="1" id="KW-1188">Viral release from host cell</keyword>
<protein>
    <submittedName>
        <fullName evidence="3">Phage tail tape measure protein, TP901 family</fullName>
    </submittedName>
</protein>
<dbReference type="Proteomes" id="UP000003330">
    <property type="component" value="Unassembled WGS sequence"/>
</dbReference>
<sequence length="441" mass="46442">MANRIKGITVEIGGDTTGLDKALKGVNNNIRNTQSALKDVNRLLKLDPTNAELLAQKQKLLQSAVNDTSDKLTALKEADKQAKVQLENETLGQDKYDALQREIIETEQELEKLKEQAKKVPSALSASIQEVGDKIKGVGEKTSEVGTKMTTHLTAPITALGAASLAAFNDVDKGMDTIVTKTGSSGAALEDMQKRMENLATSIPTDFETAGAAIGEVNTRFGLTGDALEDLSGKFIKFAQLNNVDVSTAIDNTQKVIAAFGLKAEDAGALLDTMNAVGQRTGISMDTLAASMVTNSGALQQLGFSASDAANFLGNVEMSGADTSQVMSGLTKALANATAKGKPMNEALKEIQDSMVNAKSDTEGLKAAYELFGKKAGATIYQACKNGSLSFAELGTSLNDNLGNVENTFNETLDLIDSFQTTLNSLKLVGADLGNSLMTVL</sequence>